<dbReference type="Pfam" id="PF13359">
    <property type="entry name" value="DDE_Tnp_4"/>
    <property type="match status" value="1"/>
</dbReference>
<reference evidence="9 10" key="1">
    <citation type="journal article" date="2018" name="Elife">
        <title>Firefly genomes illuminate parallel origins of bioluminescence in beetles.</title>
        <authorList>
            <person name="Fallon T.R."/>
            <person name="Lower S.E."/>
            <person name="Chang C.H."/>
            <person name="Bessho-Uehara M."/>
            <person name="Martin G.J."/>
            <person name="Bewick A.J."/>
            <person name="Behringer M."/>
            <person name="Debat H.J."/>
            <person name="Wong I."/>
            <person name="Day J.C."/>
            <person name="Suvorov A."/>
            <person name="Silva C.J."/>
            <person name="Stanger-Hall K.F."/>
            <person name="Hall D.W."/>
            <person name="Schmitz R.J."/>
            <person name="Nelson D.R."/>
            <person name="Lewis S.M."/>
            <person name="Shigenobu S."/>
            <person name="Bybee S.M."/>
            <person name="Larracuente A.M."/>
            <person name="Oba Y."/>
            <person name="Weng J.K."/>
        </authorList>
    </citation>
    <scope>NUCLEOTIDE SEQUENCE [LARGE SCALE GENOMIC DNA]</scope>
    <source>
        <strain evidence="9">1611_PpyrPB1</strain>
        <tissue evidence="9">Whole body</tissue>
    </source>
</reference>
<keyword evidence="10" id="KW-1185">Reference proteome</keyword>
<comment type="subcellular location">
    <subcellularLocation>
        <location evidence="2">Nucleus</location>
    </subcellularLocation>
</comment>
<dbReference type="InterPro" id="IPR027806">
    <property type="entry name" value="HARBI1_dom"/>
</dbReference>
<evidence type="ECO:0000256" key="4">
    <source>
        <dbReference type="ARBA" id="ARBA00022722"/>
    </source>
</evidence>
<protein>
    <recommendedName>
        <fullName evidence="8">DDE Tnp4 domain-containing protein</fullName>
    </recommendedName>
</protein>
<dbReference type="AlphaFoldDB" id="A0A5N4B5L4"/>
<name>A0A5N4B5L4_PHOPY</name>
<comment type="cofactor">
    <cofactor evidence="1">
        <name>a divalent metal cation</name>
        <dbReference type="ChEBI" id="CHEBI:60240"/>
    </cofactor>
</comment>
<dbReference type="GO" id="GO:0005634">
    <property type="term" value="C:nucleus"/>
    <property type="evidence" value="ECO:0007669"/>
    <property type="project" value="UniProtKB-SubCell"/>
</dbReference>
<evidence type="ECO:0000256" key="1">
    <source>
        <dbReference type="ARBA" id="ARBA00001968"/>
    </source>
</evidence>
<feature type="domain" description="DDE Tnp4" evidence="8">
    <location>
        <begin position="106"/>
        <end position="186"/>
    </location>
</feature>
<evidence type="ECO:0000313" key="9">
    <source>
        <dbReference type="EMBL" id="KAB0804895.1"/>
    </source>
</evidence>
<dbReference type="InParanoid" id="A0A5N4B5L4"/>
<evidence type="ECO:0000313" key="10">
    <source>
        <dbReference type="Proteomes" id="UP000327044"/>
    </source>
</evidence>
<evidence type="ECO:0000256" key="2">
    <source>
        <dbReference type="ARBA" id="ARBA00004123"/>
    </source>
</evidence>
<dbReference type="Proteomes" id="UP000327044">
    <property type="component" value="Unassembled WGS sequence"/>
</dbReference>
<dbReference type="GO" id="GO:0016787">
    <property type="term" value="F:hydrolase activity"/>
    <property type="evidence" value="ECO:0007669"/>
    <property type="project" value="UniProtKB-KW"/>
</dbReference>
<dbReference type="EMBL" id="VVIM01000001">
    <property type="protein sequence ID" value="KAB0804895.1"/>
    <property type="molecule type" value="Genomic_DNA"/>
</dbReference>
<evidence type="ECO:0000259" key="8">
    <source>
        <dbReference type="Pfam" id="PF13359"/>
    </source>
</evidence>
<keyword evidence="4" id="KW-0540">Nuclease</keyword>
<dbReference type="InterPro" id="IPR045249">
    <property type="entry name" value="HARBI1-like"/>
</dbReference>
<gene>
    <name evidence="9" type="ORF">PPYR_01865</name>
</gene>
<evidence type="ECO:0000256" key="6">
    <source>
        <dbReference type="ARBA" id="ARBA00022801"/>
    </source>
</evidence>
<proteinExistence type="inferred from homology"/>
<evidence type="ECO:0000256" key="7">
    <source>
        <dbReference type="ARBA" id="ARBA00023242"/>
    </source>
</evidence>
<organism evidence="9 10">
    <name type="scientific">Photinus pyralis</name>
    <name type="common">Common eastern firefly</name>
    <name type="synonym">Lampyris pyralis</name>
    <dbReference type="NCBI Taxonomy" id="7054"/>
    <lineage>
        <taxon>Eukaryota</taxon>
        <taxon>Metazoa</taxon>
        <taxon>Ecdysozoa</taxon>
        <taxon>Arthropoda</taxon>
        <taxon>Hexapoda</taxon>
        <taxon>Insecta</taxon>
        <taxon>Pterygota</taxon>
        <taxon>Neoptera</taxon>
        <taxon>Endopterygota</taxon>
        <taxon>Coleoptera</taxon>
        <taxon>Polyphaga</taxon>
        <taxon>Elateriformia</taxon>
        <taxon>Elateroidea</taxon>
        <taxon>Lampyridae</taxon>
        <taxon>Lampyrinae</taxon>
        <taxon>Photinus</taxon>
    </lineage>
</organism>
<accession>A0A5N4B5L4</accession>
<dbReference type="GO" id="GO:0004518">
    <property type="term" value="F:nuclease activity"/>
    <property type="evidence" value="ECO:0007669"/>
    <property type="project" value="UniProtKB-KW"/>
</dbReference>
<comment type="caution">
    <text evidence="9">The sequence shown here is derived from an EMBL/GenBank/DDBJ whole genome shotgun (WGS) entry which is preliminary data.</text>
</comment>
<keyword evidence="7" id="KW-0539">Nucleus</keyword>
<keyword evidence="5" id="KW-0479">Metal-binding</keyword>
<dbReference type="GO" id="GO:0046872">
    <property type="term" value="F:metal ion binding"/>
    <property type="evidence" value="ECO:0007669"/>
    <property type="project" value="UniProtKB-KW"/>
</dbReference>
<evidence type="ECO:0000256" key="3">
    <source>
        <dbReference type="ARBA" id="ARBA00006958"/>
    </source>
</evidence>
<keyword evidence="6" id="KW-0378">Hydrolase</keyword>
<comment type="similarity">
    <text evidence="3">Belongs to the HARBI1 family.</text>
</comment>
<sequence>MHNLADRFANSNIFLEHVHEKGKTIVEPIKHMQIFLWYAGHTSSYADVADRFNVTVSTLFAIIGRMNQFFDSIAANVIKWPSPQQRATTKEKIFKQSGFPGVIGFIDGTHIRIDRPTENQESYCNRKHYHSVQAQIICDDYCKIIDCFIGYPGSVHDARVFQSSFIFPQLQELCQDGHLLGDSAYRRLSKKLA</sequence>
<dbReference type="PANTHER" id="PTHR22930:SF85">
    <property type="entry name" value="GH03217P-RELATED"/>
    <property type="match status" value="1"/>
</dbReference>
<dbReference type="PANTHER" id="PTHR22930">
    <property type="match status" value="1"/>
</dbReference>
<evidence type="ECO:0000256" key="5">
    <source>
        <dbReference type="ARBA" id="ARBA00022723"/>
    </source>
</evidence>